<accession>A0A3N9UIB1</accession>
<dbReference type="Proteomes" id="UP000274033">
    <property type="component" value="Unassembled WGS sequence"/>
</dbReference>
<dbReference type="RefSeq" id="WP_124762776.1">
    <property type="nucleotide sequence ID" value="NZ_JAFBDY010000002.1"/>
</dbReference>
<dbReference type="EMBL" id="RRCT01000002">
    <property type="protein sequence ID" value="RQW75735.1"/>
    <property type="molecule type" value="Genomic_DNA"/>
</dbReference>
<protein>
    <submittedName>
        <fullName evidence="1">Uncharacterized protein</fullName>
    </submittedName>
</protein>
<dbReference type="OrthoDB" id="2738871at2"/>
<gene>
    <name evidence="1" type="ORF">EBB45_03720</name>
</gene>
<keyword evidence="2" id="KW-1185">Reference proteome</keyword>
<evidence type="ECO:0000313" key="2">
    <source>
        <dbReference type="Proteomes" id="UP000274033"/>
    </source>
</evidence>
<sequence length="147" mass="17059">MNYKKVYENLIESSFYEVDFPASPGNFILSEEQTLTQDFINGLVDQIEYRLVELNGITTTYKDHQYEIDSEIFKLTYLLDCLYSNEIHELVNFKGIDVDPPIDIEDAGAYIYERNVEAYQDILDQANSHMHTIRIILGELCDASEDL</sequence>
<dbReference type="AlphaFoldDB" id="A0A3N9UIB1"/>
<proteinExistence type="predicted"/>
<name>A0A3N9UIB1_9BACI</name>
<evidence type="ECO:0000313" key="1">
    <source>
        <dbReference type="EMBL" id="RQW75735.1"/>
    </source>
</evidence>
<organism evidence="1 2">
    <name type="scientific">Lysinibacillus composti</name>
    <dbReference type="NCBI Taxonomy" id="720633"/>
    <lineage>
        <taxon>Bacteria</taxon>
        <taxon>Bacillati</taxon>
        <taxon>Bacillota</taxon>
        <taxon>Bacilli</taxon>
        <taxon>Bacillales</taxon>
        <taxon>Bacillaceae</taxon>
        <taxon>Lysinibacillus</taxon>
    </lineage>
</organism>
<comment type="caution">
    <text evidence="1">The sequence shown here is derived from an EMBL/GenBank/DDBJ whole genome shotgun (WGS) entry which is preliminary data.</text>
</comment>
<reference evidence="1 2" key="1">
    <citation type="journal article" date="2013" name="J. Microbiol.">
        <title>Lysinibacillus chungkukjangi sp. nov., isolated from Chungkukjang, Korean fermented soybean food.</title>
        <authorList>
            <person name="Kim S.J."/>
            <person name="Jang Y.H."/>
            <person name="Hamada M."/>
            <person name="Ahn J.H."/>
            <person name="Weon H.Y."/>
            <person name="Suzuki K."/>
            <person name="Whang K.S."/>
            <person name="Kwon S.W."/>
        </authorList>
    </citation>
    <scope>NUCLEOTIDE SEQUENCE [LARGE SCALE GENOMIC DNA]</scope>
    <source>
        <strain evidence="1 2">MCCC 1A12701</strain>
    </source>
</reference>